<dbReference type="EMBL" id="MU118002">
    <property type="protein sequence ID" value="KAF9649161.1"/>
    <property type="molecule type" value="Genomic_DNA"/>
</dbReference>
<gene>
    <name evidence="1" type="ORF">BDM02DRAFT_3114310</name>
</gene>
<evidence type="ECO:0000313" key="1">
    <source>
        <dbReference type="EMBL" id="KAF9649161.1"/>
    </source>
</evidence>
<protein>
    <submittedName>
        <fullName evidence="1">Uncharacterized protein</fullName>
    </submittedName>
</protein>
<accession>A0ACB6ZHL8</accession>
<name>A0ACB6ZHL8_THEGA</name>
<organism evidence="1 2">
    <name type="scientific">Thelephora ganbajun</name>
    <name type="common">Ganba fungus</name>
    <dbReference type="NCBI Taxonomy" id="370292"/>
    <lineage>
        <taxon>Eukaryota</taxon>
        <taxon>Fungi</taxon>
        <taxon>Dikarya</taxon>
        <taxon>Basidiomycota</taxon>
        <taxon>Agaricomycotina</taxon>
        <taxon>Agaricomycetes</taxon>
        <taxon>Thelephorales</taxon>
        <taxon>Thelephoraceae</taxon>
        <taxon>Thelephora</taxon>
    </lineage>
</organism>
<proteinExistence type="predicted"/>
<dbReference type="Proteomes" id="UP000886501">
    <property type="component" value="Unassembled WGS sequence"/>
</dbReference>
<reference evidence="1" key="2">
    <citation type="journal article" date="2020" name="Nat. Commun.">
        <title>Large-scale genome sequencing of mycorrhizal fungi provides insights into the early evolution of symbiotic traits.</title>
        <authorList>
            <person name="Miyauchi S."/>
            <person name="Kiss E."/>
            <person name="Kuo A."/>
            <person name="Drula E."/>
            <person name="Kohler A."/>
            <person name="Sanchez-Garcia M."/>
            <person name="Morin E."/>
            <person name="Andreopoulos B."/>
            <person name="Barry K.W."/>
            <person name="Bonito G."/>
            <person name="Buee M."/>
            <person name="Carver A."/>
            <person name="Chen C."/>
            <person name="Cichocki N."/>
            <person name="Clum A."/>
            <person name="Culley D."/>
            <person name="Crous P.W."/>
            <person name="Fauchery L."/>
            <person name="Girlanda M."/>
            <person name="Hayes R.D."/>
            <person name="Keri Z."/>
            <person name="LaButti K."/>
            <person name="Lipzen A."/>
            <person name="Lombard V."/>
            <person name="Magnuson J."/>
            <person name="Maillard F."/>
            <person name="Murat C."/>
            <person name="Nolan M."/>
            <person name="Ohm R.A."/>
            <person name="Pangilinan J."/>
            <person name="Pereira M.F."/>
            <person name="Perotto S."/>
            <person name="Peter M."/>
            <person name="Pfister S."/>
            <person name="Riley R."/>
            <person name="Sitrit Y."/>
            <person name="Stielow J.B."/>
            <person name="Szollosi G."/>
            <person name="Zifcakova L."/>
            <person name="Stursova M."/>
            <person name="Spatafora J.W."/>
            <person name="Tedersoo L."/>
            <person name="Vaario L.M."/>
            <person name="Yamada A."/>
            <person name="Yan M."/>
            <person name="Wang P."/>
            <person name="Xu J."/>
            <person name="Bruns T."/>
            <person name="Baldrian P."/>
            <person name="Vilgalys R."/>
            <person name="Dunand C."/>
            <person name="Henrissat B."/>
            <person name="Grigoriev I.V."/>
            <person name="Hibbett D."/>
            <person name="Nagy L.G."/>
            <person name="Martin F.M."/>
        </authorList>
    </citation>
    <scope>NUCLEOTIDE SEQUENCE</scope>
    <source>
        <strain evidence="1">P2</strain>
    </source>
</reference>
<reference evidence="1" key="1">
    <citation type="submission" date="2019-10" db="EMBL/GenBank/DDBJ databases">
        <authorList>
            <consortium name="DOE Joint Genome Institute"/>
            <person name="Kuo A."/>
            <person name="Miyauchi S."/>
            <person name="Kiss E."/>
            <person name="Drula E."/>
            <person name="Kohler A."/>
            <person name="Sanchez-Garcia M."/>
            <person name="Andreopoulos B."/>
            <person name="Barry K.W."/>
            <person name="Bonito G."/>
            <person name="Buee M."/>
            <person name="Carver A."/>
            <person name="Chen C."/>
            <person name="Cichocki N."/>
            <person name="Clum A."/>
            <person name="Culley D."/>
            <person name="Crous P.W."/>
            <person name="Fauchery L."/>
            <person name="Girlanda M."/>
            <person name="Hayes R."/>
            <person name="Keri Z."/>
            <person name="Labutti K."/>
            <person name="Lipzen A."/>
            <person name="Lombard V."/>
            <person name="Magnuson J."/>
            <person name="Maillard F."/>
            <person name="Morin E."/>
            <person name="Murat C."/>
            <person name="Nolan M."/>
            <person name="Ohm R."/>
            <person name="Pangilinan J."/>
            <person name="Pereira M."/>
            <person name="Perotto S."/>
            <person name="Peter M."/>
            <person name="Riley R."/>
            <person name="Sitrit Y."/>
            <person name="Stielow B."/>
            <person name="Szollosi G."/>
            <person name="Zifcakova L."/>
            <person name="Stursova M."/>
            <person name="Spatafora J.W."/>
            <person name="Tedersoo L."/>
            <person name="Vaario L.-M."/>
            <person name="Yamada A."/>
            <person name="Yan M."/>
            <person name="Wang P."/>
            <person name="Xu J."/>
            <person name="Bruns T."/>
            <person name="Baldrian P."/>
            <person name="Vilgalys R."/>
            <person name="Henrissat B."/>
            <person name="Grigoriev I.V."/>
            <person name="Hibbett D."/>
            <person name="Nagy L.G."/>
            <person name="Martin F.M."/>
        </authorList>
    </citation>
    <scope>NUCLEOTIDE SEQUENCE</scope>
    <source>
        <strain evidence="1">P2</strain>
    </source>
</reference>
<sequence length="56" mass="6293">MPAIDYSSTGGSFTFVKYAFLRLHTPSVLTPAVDLSQRLPRRRNLHLTPGNFPGYK</sequence>
<comment type="caution">
    <text evidence="1">The sequence shown here is derived from an EMBL/GenBank/DDBJ whole genome shotgun (WGS) entry which is preliminary data.</text>
</comment>
<keyword evidence="2" id="KW-1185">Reference proteome</keyword>
<evidence type="ECO:0000313" key="2">
    <source>
        <dbReference type="Proteomes" id="UP000886501"/>
    </source>
</evidence>